<feature type="transmembrane region" description="Helical" evidence="6">
    <location>
        <begin position="171"/>
        <end position="197"/>
    </location>
</feature>
<evidence type="ECO:0000256" key="4">
    <source>
        <dbReference type="ARBA" id="ARBA00022989"/>
    </source>
</evidence>
<sequence length="276" mass="29931">MSTSSRIVANTRQILFQVMTPSNLFVAPLVTHTVHTKENKNNIAEYGTVPAQSSQPRRSVSVRSVLTKRARVAIANYAFLAFSDITYLGLLPVVFAVSVENGGLGFSPRAIGLILGLQGIVTGLVQVFFFAPLHRRLGSKRLYVTGYLCYSLLILSLPIMHAFAVMEMRRAIWVIIGLHIAISCPAFMAFSCVAIYVNSSAPSKDSLGTLNGISQTIISIIRAIGPAAATSLFSLSIEKNILGGHLVYAVLLGISLAGVFASRWLKEVKRVYESTR</sequence>
<proteinExistence type="predicted"/>
<reference evidence="7" key="1">
    <citation type="submission" date="2021-01" db="EMBL/GenBank/DDBJ databases">
        <authorList>
            <person name="Kaushik A."/>
        </authorList>
    </citation>
    <scope>NUCLEOTIDE SEQUENCE</scope>
    <source>
        <strain evidence="7">AG1-1C</strain>
    </source>
</reference>
<feature type="transmembrane region" description="Helical" evidence="6">
    <location>
        <begin position="241"/>
        <end position="261"/>
    </location>
</feature>
<feature type="transmembrane region" description="Helical" evidence="6">
    <location>
        <begin position="217"/>
        <end position="235"/>
    </location>
</feature>
<dbReference type="InterPro" id="IPR011701">
    <property type="entry name" value="MFS"/>
</dbReference>
<feature type="transmembrane region" description="Helical" evidence="6">
    <location>
        <begin position="77"/>
        <end position="98"/>
    </location>
</feature>
<feature type="transmembrane region" description="Helical" evidence="6">
    <location>
        <begin position="110"/>
        <end position="130"/>
    </location>
</feature>
<keyword evidence="5 6" id="KW-0472">Membrane</keyword>
<organism evidence="7 8">
    <name type="scientific">Rhizoctonia solani</name>
    <dbReference type="NCBI Taxonomy" id="456999"/>
    <lineage>
        <taxon>Eukaryota</taxon>
        <taxon>Fungi</taxon>
        <taxon>Dikarya</taxon>
        <taxon>Basidiomycota</taxon>
        <taxon>Agaricomycotina</taxon>
        <taxon>Agaricomycetes</taxon>
        <taxon>Cantharellales</taxon>
        <taxon>Ceratobasidiaceae</taxon>
        <taxon>Rhizoctonia</taxon>
    </lineage>
</organism>
<evidence type="ECO:0000256" key="5">
    <source>
        <dbReference type="ARBA" id="ARBA00023136"/>
    </source>
</evidence>
<evidence type="ECO:0008006" key="9">
    <source>
        <dbReference type="Google" id="ProtNLM"/>
    </source>
</evidence>
<dbReference type="PANTHER" id="PTHR23504:SF15">
    <property type="entry name" value="MAJOR FACILITATOR SUPERFAMILY (MFS) PROFILE DOMAIN-CONTAINING PROTEIN"/>
    <property type="match status" value="1"/>
</dbReference>
<gene>
    <name evidence="7" type="ORF">RDB_LOCUS166494</name>
</gene>
<dbReference type="Pfam" id="PF07690">
    <property type="entry name" value="MFS_1"/>
    <property type="match status" value="1"/>
</dbReference>
<evidence type="ECO:0000313" key="7">
    <source>
        <dbReference type="EMBL" id="CAE6465552.1"/>
    </source>
</evidence>
<keyword evidence="3 6" id="KW-0812">Transmembrane</keyword>
<keyword evidence="2" id="KW-0813">Transport</keyword>
<keyword evidence="4 6" id="KW-1133">Transmembrane helix</keyword>
<comment type="caution">
    <text evidence="7">The sequence shown here is derived from an EMBL/GenBank/DDBJ whole genome shotgun (WGS) entry which is preliminary data.</text>
</comment>
<dbReference type="Gene3D" id="1.20.1250.20">
    <property type="entry name" value="MFS general substrate transporter like domains"/>
    <property type="match status" value="1"/>
</dbReference>
<feature type="transmembrane region" description="Helical" evidence="6">
    <location>
        <begin position="142"/>
        <end position="165"/>
    </location>
</feature>
<protein>
    <recommendedName>
        <fullName evidence="9">Major facilitator superfamily (MFS) profile domain-containing protein</fullName>
    </recommendedName>
</protein>
<evidence type="ECO:0000256" key="6">
    <source>
        <dbReference type="SAM" id="Phobius"/>
    </source>
</evidence>
<dbReference type="InterPro" id="IPR036259">
    <property type="entry name" value="MFS_trans_sf"/>
</dbReference>
<dbReference type="EMBL" id="CAJMWS010000828">
    <property type="protein sequence ID" value="CAE6465552.1"/>
    <property type="molecule type" value="Genomic_DNA"/>
</dbReference>
<evidence type="ECO:0000313" key="8">
    <source>
        <dbReference type="Proteomes" id="UP000663846"/>
    </source>
</evidence>
<dbReference type="GO" id="GO:0016020">
    <property type="term" value="C:membrane"/>
    <property type="evidence" value="ECO:0007669"/>
    <property type="project" value="UniProtKB-SubCell"/>
</dbReference>
<dbReference type="GO" id="GO:0022857">
    <property type="term" value="F:transmembrane transporter activity"/>
    <property type="evidence" value="ECO:0007669"/>
    <property type="project" value="InterPro"/>
</dbReference>
<dbReference type="SUPFAM" id="SSF103473">
    <property type="entry name" value="MFS general substrate transporter"/>
    <property type="match status" value="1"/>
</dbReference>
<name>A0A8H3GTL0_9AGAM</name>
<dbReference type="AlphaFoldDB" id="A0A8H3GTL0"/>
<dbReference type="PANTHER" id="PTHR23504">
    <property type="entry name" value="MAJOR FACILITATOR SUPERFAMILY DOMAIN-CONTAINING PROTEIN 10"/>
    <property type="match status" value="1"/>
</dbReference>
<comment type="subcellular location">
    <subcellularLocation>
        <location evidence="1">Membrane</location>
        <topology evidence="1">Multi-pass membrane protein</topology>
    </subcellularLocation>
</comment>
<evidence type="ECO:0000256" key="3">
    <source>
        <dbReference type="ARBA" id="ARBA00022692"/>
    </source>
</evidence>
<dbReference type="Proteomes" id="UP000663846">
    <property type="component" value="Unassembled WGS sequence"/>
</dbReference>
<accession>A0A8H3GTL0</accession>
<evidence type="ECO:0000256" key="2">
    <source>
        <dbReference type="ARBA" id="ARBA00022448"/>
    </source>
</evidence>
<evidence type="ECO:0000256" key="1">
    <source>
        <dbReference type="ARBA" id="ARBA00004141"/>
    </source>
</evidence>